<dbReference type="AlphaFoldDB" id="A0A2Z6NJ80"/>
<dbReference type="InterPro" id="IPR009675">
    <property type="entry name" value="TPX2_fam"/>
</dbReference>
<dbReference type="GO" id="GO:0008017">
    <property type="term" value="F:microtubule binding"/>
    <property type="evidence" value="ECO:0007669"/>
    <property type="project" value="TreeGrafter"/>
</dbReference>
<sequence length="196" mass="22219">MEEEFVEIEVEESSLCLDDEIDLTYEFDAPMFCDFTKEETFLDACEAEHWFEFAQSYPPSPFLIKFKWRNNGEVESEQVSTMEGNNNKDGKKKTLSRSSSSTSKAFTFMKPTASHLAKLKNPPAPEVQNPKPQNFRRSQGKTSSISSSSIDGQLSKRQKLEAGYSRKVDHTDASKPNVTIPKTPNLQTALRAQKHK</sequence>
<evidence type="ECO:0008006" key="4">
    <source>
        <dbReference type="Google" id="ProtNLM"/>
    </source>
</evidence>
<feature type="compositionally biased region" description="Polar residues" evidence="1">
    <location>
        <begin position="174"/>
        <end position="190"/>
    </location>
</feature>
<feature type="region of interest" description="Disordered" evidence="1">
    <location>
        <begin position="118"/>
        <end position="196"/>
    </location>
</feature>
<dbReference type="EMBL" id="DF973407">
    <property type="protein sequence ID" value="GAU29797.1"/>
    <property type="molecule type" value="Genomic_DNA"/>
</dbReference>
<dbReference type="Proteomes" id="UP000242715">
    <property type="component" value="Unassembled WGS sequence"/>
</dbReference>
<feature type="region of interest" description="Disordered" evidence="1">
    <location>
        <begin position="77"/>
        <end position="105"/>
    </location>
</feature>
<reference evidence="3" key="1">
    <citation type="journal article" date="2017" name="Front. Plant Sci.">
        <title>Climate Clever Clovers: New Paradigm to Reduce the Environmental Footprint of Ruminants by Breeding Low Methanogenic Forages Utilizing Haplotype Variation.</title>
        <authorList>
            <person name="Kaur P."/>
            <person name="Appels R."/>
            <person name="Bayer P.E."/>
            <person name="Keeble-Gagnere G."/>
            <person name="Wang J."/>
            <person name="Hirakawa H."/>
            <person name="Shirasawa K."/>
            <person name="Vercoe P."/>
            <person name="Stefanova K."/>
            <person name="Durmic Z."/>
            <person name="Nichols P."/>
            <person name="Revell C."/>
            <person name="Isobe S.N."/>
            <person name="Edwards D."/>
            <person name="Erskine W."/>
        </authorList>
    </citation>
    <scope>NUCLEOTIDE SEQUENCE [LARGE SCALE GENOMIC DNA]</scope>
    <source>
        <strain evidence="3">cv. Daliak</strain>
    </source>
</reference>
<evidence type="ECO:0000313" key="3">
    <source>
        <dbReference type="Proteomes" id="UP000242715"/>
    </source>
</evidence>
<dbReference type="GO" id="GO:0005880">
    <property type="term" value="C:nuclear microtubule"/>
    <property type="evidence" value="ECO:0007669"/>
    <property type="project" value="TreeGrafter"/>
</dbReference>
<organism evidence="2 3">
    <name type="scientific">Trifolium subterraneum</name>
    <name type="common">Subterranean clover</name>
    <dbReference type="NCBI Taxonomy" id="3900"/>
    <lineage>
        <taxon>Eukaryota</taxon>
        <taxon>Viridiplantae</taxon>
        <taxon>Streptophyta</taxon>
        <taxon>Embryophyta</taxon>
        <taxon>Tracheophyta</taxon>
        <taxon>Spermatophyta</taxon>
        <taxon>Magnoliopsida</taxon>
        <taxon>eudicotyledons</taxon>
        <taxon>Gunneridae</taxon>
        <taxon>Pentapetalae</taxon>
        <taxon>rosids</taxon>
        <taxon>fabids</taxon>
        <taxon>Fabales</taxon>
        <taxon>Fabaceae</taxon>
        <taxon>Papilionoideae</taxon>
        <taxon>50 kb inversion clade</taxon>
        <taxon>NPAAA clade</taxon>
        <taxon>Hologalegina</taxon>
        <taxon>IRL clade</taxon>
        <taxon>Trifolieae</taxon>
        <taxon>Trifolium</taxon>
    </lineage>
</organism>
<protein>
    <recommendedName>
        <fullName evidence="4">TPX2 central domain-containing protein</fullName>
    </recommendedName>
</protein>
<proteinExistence type="predicted"/>
<dbReference type="GO" id="GO:0090307">
    <property type="term" value="P:mitotic spindle assembly"/>
    <property type="evidence" value="ECO:0007669"/>
    <property type="project" value="TreeGrafter"/>
</dbReference>
<dbReference type="GO" id="GO:0005819">
    <property type="term" value="C:spindle"/>
    <property type="evidence" value="ECO:0007669"/>
    <property type="project" value="InterPro"/>
</dbReference>
<feature type="compositionally biased region" description="Polar residues" evidence="1">
    <location>
        <begin position="77"/>
        <end position="87"/>
    </location>
</feature>
<dbReference type="OrthoDB" id="1684416at2759"/>
<feature type="compositionally biased region" description="Polar residues" evidence="1">
    <location>
        <begin position="130"/>
        <end position="142"/>
    </location>
</feature>
<accession>A0A2Z6NJ80</accession>
<gene>
    <name evidence="2" type="ORF">TSUD_116510</name>
</gene>
<dbReference type="PANTHER" id="PTHR14326">
    <property type="entry name" value="TARGETING PROTEIN FOR XKLP2"/>
    <property type="match status" value="1"/>
</dbReference>
<evidence type="ECO:0000256" key="1">
    <source>
        <dbReference type="SAM" id="MobiDB-lite"/>
    </source>
</evidence>
<dbReference type="PANTHER" id="PTHR14326:SF55">
    <property type="entry name" value="CELL CYCLE REGULATED MICROTUBULE ASSOCIATED PROTEIN"/>
    <property type="match status" value="1"/>
</dbReference>
<feature type="compositionally biased region" description="Basic and acidic residues" evidence="1">
    <location>
        <begin position="158"/>
        <end position="173"/>
    </location>
</feature>
<evidence type="ECO:0000313" key="2">
    <source>
        <dbReference type="EMBL" id="GAU29797.1"/>
    </source>
</evidence>
<dbReference type="GO" id="GO:0030295">
    <property type="term" value="F:protein kinase activator activity"/>
    <property type="evidence" value="ECO:0007669"/>
    <property type="project" value="TreeGrafter"/>
</dbReference>
<keyword evidence="3" id="KW-1185">Reference proteome</keyword>
<name>A0A2Z6NJ80_TRISU</name>
<dbReference type="GO" id="GO:0060236">
    <property type="term" value="P:regulation of mitotic spindle organization"/>
    <property type="evidence" value="ECO:0007669"/>
    <property type="project" value="InterPro"/>
</dbReference>